<feature type="transmembrane region" description="Helical" evidence="1">
    <location>
        <begin position="216"/>
        <end position="240"/>
    </location>
</feature>
<feature type="chain" id="PRO_5042269615" description="DUF1275 domain-containing protein" evidence="2">
    <location>
        <begin position="24"/>
        <end position="316"/>
    </location>
</feature>
<gene>
    <name evidence="3" type="ORF">CYCCA115_LOCUS21382</name>
</gene>
<keyword evidence="1" id="KW-1133">Transmembrane helix</keyword>
<accession>A0AAD2G7T0</accession>
<evidence type="ECO:0000256" key="1">
    <source>
        <dbReference type="SAM" id="Phobius"/>
    </source>
</evidence>
<evidence type="ECO:0000256" key="2">
    <source>
        <dbReference type="SAM" id="SignalP"/>
    </source>
</evidence>
<keyword evidence="4" id="KW-1185">Reference proteome</keyword>
<keyword evidence="1" id="KW-0472">Membrane</keyword>
<dbReference type="EMBL" id="CAKOGP040002225">
    <property type="protein sequence ID" value="CAJ1965790.1"/>
    <property type="molecule type" value="Genomic_DNA"/>
</dbReference>
<evidence type="ECO:0000313" key="4">
    <source>
        <dbReference type="Proteomes" id="UP001295423"/>
    </source>
</evidence>
<comment type="caution">
    <text evidence="3">The sequence shown here is derived from an EMBL/GenBank/DDBJ whole genome shotgun (WGS) entry which is preliminary data.</text>
</comment>
<dbReference type="AlphaFoldDB" id="A0AAD2G7T0"/>
<keyword evidence="2" id="KW-0732">Signal</keyword>
<feature type="signal peptide" evidence="2">
    <location>
        <begin position="1"/>
        <end position="23"/>
    </location>
</feature>
<dbReference type="Proteomes" id="UP001295423">
    <property type="component" value="Unassembled WGS sequence"/>
</dbReference>
<protein>
    <recommendedName>
        <fullName evidence="5">DUF1275 domain-containing protein</fullName>
    </recommendedName>
</protein>
<feature type="transmembrane region" description="Helical" evidence="1">
    <location>
        <begin position="174"/>
        <end position="196"/>
    </location>
</feature>
<feature type="transmembrane region" description="Helical" evidence="1">
    <location>
        <begin position="260"/>
        <end position="280"/>
    </location>
</feature>
<dbReference type="Pfam" id="PF06912">
    <property type="entry name" value="DUF1275"/>
    <property type="match status" value="1"/>
</dbReference>
<reference evidence="3" key="1">
    <citation type="submission" date="2023-08" db="EMBL/GenBank/DDBJ databases">
        <authorList>
            <person name="Audoor S."/>
            <person name="Bilcke G."/>
        </authorList>
    </citation>
    <scope>NUCLEOTIDE SEQUENCE</scope>
</reference>
<feature type="transmembrane region" description="Helical" evidence="1">
    <location>
        <begin position="145"/>
        <end position="162"/>
    </location>
</feature>
<sequence>MKISNFNVSALLLAAMAVTPASGFVTSTTKNNNPSSSRHILAYSRQQQMSRPITHLPTMDLSPRSNNLVKLQAASINDSVNDIKNEITSSFSRLEGKRRLGFGMAFLTGVSDLALNLKYKCFATMMTGNTMWMALAMVEQRFTDVGFYASVILSYLAGLAVFRQSDVALKKRNTLPLSAFFTAALFVGSDVMFSMYGSRWIPTMMLAMGFGIVNSVGQDCTGTLTFVVTGSLTRMMAQIVDRVSKSAGQKKLTVQDKQGFLLNASIFGGFFCGAAFAGVLKAKGILVQKLGVFSGIGLSYALLFLWKDNIFQWKSN</sequence>
<name>A0AAD2G7T0_9STRA</name>
<evidence type="ECO:0008006" key="5">
    <source>
        <dbReference type="Google" id="ProtNLM"/>
    </source>
</evidence>
<proteinExistence type="predicted"/>
<evidence type="ECO:0000313" key="3">
    <source>
        <dbReference type="EMBL" id="CAJ1965790.1"/>
    </source>
</evidence>
<feature type="transmembrane region" description="Helical" evidence="1">
    <location>
        <begin position="286"/>
        <end position="306"/>
    </location>
</feature>
<keyword evidence="1" id="KW-0812">Transmembrane</keyword>
<organism evidence="3 4">
    <name type="scientific">Cylindrotheca closterium</name>
    <dbReference type="NCBI Taxonomy" id="2856"/>
    <lineage>
        <taxon>Eukaryota</taxon>
        <taxon>Sar</taxon>
        <taxon>Stramenopiles</taxon>
        <taxon>Ochrophyta</taxon>
        <taxon>Bacillariophyta</taxon>
        <taxon>Bacillariophyceae</taxon>
        <taxon>Bacillariophycidae</taxon>
        <taxon>Bacillariales</taxon>
        <taxon>Bacillariaceae</taxon>
        <taxon>Cylindrotheca</taxon>
    </lineage>
</organism>
<dbReference type="InterPro" id="IPR010699">
    <property type="entry name" value="DUF1275"/>
</dbReference>